<name>A0ABP4K2B7_9MICO</name>
<dbReference type="InterPro" id="IPR000835">
    <property type="entry name" value="HTH_MarR-typ"/>
</dbReference>
<dbReference type="PANTHER" id="PTHR33164">
    <property type="entry name" value="TRANSCRIPTIONAL REGULATOR, MARR FAMILY"/>
    <property type="match status" value="1"/>
</dbReference>
<organism evidence="3 4">
    <name type="scientific">Curtobacterium herbarum</name>
    <dbReference type="NCBI Taxonomy" id="150122"/>
    <lineage>
        <taxon>Bacteria</taxon>
        <taxon>Bacillati</taxon>
        <taxon>Actinomycetota</taxon>
        <taxon>Actinomycetes</taxon>
        <taxon>Micrococcales</taxon>
        <taxon>Microbacteriaceae</taxon>
        <taxon>Curtobacterium</taxon>
    </lineage>
</organism>
<dbReference type="InterPro" id="IPR036390">
    <property type="entry name" value="WH_DNA-bd_sf"/>
</dbReference>
<sequence length="184" mass="19987">MPEDPRPDDDRRVDDRPSGDRTEAERLLRRQLDRLWVRQTLRTVLIEQSGGLDPTARVILRAVERLGEVRSTAVAERTGLSRPVVSRRIAGLVEAGYVRTTPDPDDGRAALLALAPAGRALLDGLDAQGDAVFDDVTSVFDGDELRDLARLLARFNDRAAEVLGAGGEDGRPLGEQSEGGRSVP</sequence>
<feature type="region of interest" description="Disordered" evidence="1">
    <location>
        <begin position="1"/>
        <end position="23"/>
    </location>
</feature>
<feature type="region of interest" description="Disordered" evidence="1">
    <location>
        <begin position="164"/>
        <end position="184"/>
    </location>
</feature>
<proteinExistence type="predicted"/>
<evidence type="ECO:0000259" key="2">
    <source>
        <dbReference type="PROSITE" id="PS50995"/>
    </source>
</evidence>
<keyword evidence="4" id="KW-1185">Reference proteome</keyword>
<evidence type="ECO:0000313" key="4">
    <source>
        <dbReference type="Proteomes" id="UP001501742"/>
    </source>
</evidence>
<dbReference type="EMBL" id="BAAAJX010000002">
    <property type="protein sequence ID" value="GAA1491995.1"/>
    <property type="molecule type" value="Genomic_DNA"/>
</dbReference>
<dbReference type="InterPro" id="IPR036388">
    <property type="entry name" value="WH-like_DNA-bd_sf"/>
</dbReference>
<dbReference type="RefSeq" id="WP_259557574.1">
    <property type="nucleotide sequence ID" value="NZ_BAAAJX010000002.1"/>
</dbReference>
<reference evidence="4" key="1">
    <citation type="journal article" date="2019" name="Int. J. Syst. Evol. Microbiol.">
        <title>The Global Catalogue of Microorganisms (GCM) 10K type strain sequencing project: providing services to taxonomists for standard genome sequencing and annotation.</title>
        <authorList>
            <consortium name="The Broad Institute Genomics Platform"/>
            <consortium name="The Broad Institute Genome Sequencing Center for Infectious Disease"/>
            <person name="Wu L."/>
            <person name="Ma J."/>
        </authorList>
    </citation>
    <scope>NUCLEOTIDE SEQUENCE [LARGE SCALE GENOMIC DNA]</scope>
    <source>
        <strain evidence="4">JCM 12140</strain>
    </source>
</reference>
<feature type="domain" description="HTH marR-type" evidence="2">
    <location>
        <begin position="21"/>
        <end position="157"/>
    </location>
</feature>
<dbReference type="InterPro" id="IPR011991">
    <property type="entry name" value="ArsR-like_HTH"/>
</dbReference>
<protein>
    <recommendedName>
        <fullName evidence="2">HTH marR-type domain-containing protein</fullName>
    </recommendedName>
</protein>
<dbReference type="Pfam" id="PF12802">
    <property type="entry name" value="MarR_2"/>
    <property type="match status" value="1"/>
</dbReference>
<evidence type="ECO:0000313" key="3">
    <source>
        <dbReference type="EMBL" id="GAA1491995.1"/>
    </source>
</evidence>
<dbReference type="Gene3D" id="1.10.10.10">
    <property type="entry name" value="Winged helix-like DNA-binding domain superfamily/Winged helix DNA-binding domain"/>
    <property type="match status" value="1"/>
</dbReference>
<dbReference type="PANTHER" id="PTHR33164:SF57">
    <property type="entry name" value="MARR-FAMILY TRANSCRIPTIONAL REGULATOR"/>
    <property type="match status" value="1"/>
</dbReference>
<comment type="caution">
    <text evidence="3">The sequence shown here is derived from an EMBL/GenBank/DDBJ whole genome shotgun (WGS) entry which is preliminary data.</text>
</comment>
<accession>A0ABP4K2B7</accession>
<dbReference type="InterPro" id="IPR039422">
    <property type="entry name" value="MarR/SlyA-like"/>
</dbReference>
<dbReference type="SUPFAM" id="SSF46785">
    <property type="entry name" value="Winged helix' DNA-binding domain"/>
    <property type="match status" value="1"/>
</dbReference>
<gene>
    <name evidence="3" type="ORF">GCM10009627_03410</name>
</gene>
<dbReference type="PROSITE" id="PS50995">
    <property type="entry name" value="HTH_MARR_2"/>
    <property type="match status" value="1"/>
</dbReference>
<dbReference type="SMART" id="SM00347">
    <property type="entry name" value="HTH_MARR"/>
    <property type="match status" value="1"/>
</dbReference>
<evidence type="ECO:0000256" key="1">
    <source>
        <dbReference type="SAM" id="MobiDB-lite"/>
    </source>
</evidence>
<dbReference type="Proteomes" id="UP001501742">
    <property type="component" value="Unassembled WGS sequence"/>
</dbReference>
<dbReference type="CDD" id="cd00090">
    <property type="entry name" value="HTH_ARSR"/>
    <property type="match status" value="1"/>
</dbReference>